<feature type="signal peptide" evidence="1">
    <location>
        <begin position="1"/>
        <end position="20"/>
    </location>
</feature>
<gene>
    <name evidence="2" type="ORF">IFR04_006741</name>
</gene>
<evidence type="ECO:0000256" key="1">
    <source>
        <dbReference type="SAM" id="SignalP"/>
    </source>
</evidence>
<dbReference type="Proteomes" id="UP000664132">
    <property type="component" value="Unassembled WGS sequence"/>
</dbReference>
<reference evidence="2" key="1">
    <citation type="submission" date="2021-02" db="EMBL/GenBank/DDBJ databases">
        <title>Genome sequence Cadophora malorum strain M34.</title>
        <authorList>
            <person name="Stefanovic E."/>
            <person name="Vu D."/>
            <person name="Scully C."/>
            <person name="Dijksterhuis J."/>
            <person name="Roader J."/>
            <person name="Houbraken J."/>
        </authorList>
    </citation>
    <scope>NUCLEOTIDE SEQUENCE</scope>
    <source>
        <strain evidence="2">M34</strain>
    </source>
</reference>
<feature type="chain" id="PRO_5034443313" description="Hydrophobin" evidence="1">
    <location>
        <begin position="21"/>
        <end position="111"/>
    </location>
</feature>
<dbReference type="AlphaFoldDB" id="A0A8H7TI79"/>
<keyword evidence="3" id="KW-1185">Reference proteome</keyword>
<evidence type="ECO:0000313" key="3">
    <source>
        <dbReference type="Proteomes" id="UP000664132"/>
    </source>
</evidence>
<organism evidence="2 3">
    <name type="scientific">Cadophora malorum</name>
    <dbReference type="NCBI Taxonomy" id="108018"/>
    <lineage>
        <taxon>Eukaryota</taxon>
        <taxon>Fungi</taxon>
        <taxon>Dikarya</taxon>
        <taxon>Ascomycota</taxon>
        <taxon>Pezizomycotina</taxon>
        <taxon>Leotiomycetes</taxon>
        <taxon>Helotiales</taxon>
        <taxon>Ploettnerulaceae</taxon>
        <taxon>Cadophora</taxon>
    </lineage>
</organism>
<proteinExistence type="predicted"/>
<keyword evidence="1" id="KW-0732">Signal</keyword>
<comment type="caution">
    <text evidence="2">The sequence shown here is derived from an EMBL/GenBank/DDBJ whole genome shotgun (WGS) entry which is preliminary data.</text>
</comment>
<dbReference type="EMBL" id="JAFJYH010000091">
    <property type="protein sequence ID" value="KAG4420082.1"/>
    <property type="molecule type" value="Genomic_DNA"/>
</dbReference>
<evidence type="ECO:0000313" key="2">
    <source>
        <dbReference type="EMBL" id="KAG4420082.1"/>
    </source>
</evidence>
<evidence type="ECO:0008006" key="4">
    <source>
        <dbReference type="Google" id="ProtNLM"/>
    </source>
</evidence>
<sequence length="111" mass="11211">MHYTKAIATFLLTAATLSSAQPGGIGTTFFSCPAGTTGGCCLSYTSGGTGVNCGPVIPGPIPGHENEFVCVFRPGELKSCCTTGGDTPTGCVAAPPTSTTPIATITFWKKF</sequence>
<accession>A0A8H7TI79</accession>
<name>A0A8H7TI79_9HELO</name>
<dbReference type="PROSITE" id="PS51257">
    <property type="entry name" value="PROKAR_LIPOPROTEIN"/>
    <property type="match status" value="1"/>
</dbReference>
<dbReference type="OrthoDB" id="3549882at2759"/>
<protein>
    <recommendedName>
        <fullName evidence="4">Hydrophobin</fullName>
    </recommendedName>
</protein>